<dbReference type="Pfam" id="PF00400">
    <property type="entry name" value="WD40"/>
    <property type="match status" value="1"/>
</dbReference>
<evidence type="ECO:0000256" key="5">
    <source>
        <dbReference type="ARBA" id="ARBA00022737"/>
    </source>
</evidence>
<comment type="subcellular location">
    <subcellularLocation>
        <location evidence="1">Cytoplasm</location>
        <location evidence="1">Cytoskeleton</location>
    </subcellularLocation>
</comment>
<evidence type="ECO:0000256" key="2">
    <source>
        <dbReference type="ARBA" id="ARBA00011059"/>
    </source>
</evidence>
<feature type="coiled-coil region" evidence="7">
    <location>
        <begin position="1"/>
        <end position="40"/>
    </location>
</feature>
<dbReference type="Gene3D" id="2.130.10.10">
    <property type="entry name" value="YVTN repeat-like/Quinoprotein amine dehydrogenase"/>
    <property type="match status" value="2"/>
</dbReference>
<dbReference type="GO" id="GO:0010970">
    <property type="term" value="P:transport along microtubule"/>
    <property type="evidence" value="ECO:0007669"/>
    <property type="project" value="TreeGrafter"/>
</dbReference>
<feature type="compositionally biased region" description="Basic and acidic residues" evidence="8">
    <location>
        <begin position="155"/>
        <end position="174"/>
    </location>
</feature>
<dbReference type="Pfam" id="PF11540">
    <property type="entry name" value="Dynein_IC2"/>
    <property type="match status" value="1"/>
</dbReference>
<evidence type="ECO:0000256" key="4">
    <source>
        <dbReference type="ARBA" id="ARBA00022574"/>
    </source>
</evidence>
<keyword evidence="7" id="KW-0175">Coiled coil</keyword>
<dbReference type="InterPro" id="IPR001680">
    <property type="entry name" value="WD40_rpt"/>
</dbReference>
<dbReference type="PANTHER" id="PTHR12442">
    <property type="entry name" value="DYNEIN INTERMEDIATE CHAIN"/>
    <property type="match status" value="1"/>
</dbReference>
<dbReference type="Ensembl" id="ENSACLT00000070387.1">
    <property type="protein sequence ID" value="ENSACLP00000051021.1"/>
    <property type="gene ID" value="ENSACLG00000009877.2"/>
</dbReference>
<proteinExistence type="inferred from homology"/>
<reference evidence="9" key="3">
    <citation type="submission" date="2025-08" db="UniProtKB">
        <authorList>
            <consortium name="Ensembl"/>
        </authorList>
    </citation>
    <scope>IDENTIFICATION</scope>
</reference>
<keyword evidence="10" id="KW-1185">Reference proteome</keyword>
<organism evidence="9 10">
    <name type="scientific">Astatotilapia calliptera</name>
    <name type="common">Eastern happy</name>
    <name type="synonym">Chromis callipterus</name>
    <dbReference type="NCBI Taxonomy" id="8154"/>
    <lineage>
        <taxon>Eukaryota</taxon>
        <taxon>Metazoa</taxon>
        <taxon>Chordata</taxon>
        <taxon>Craniata</taxon>
        <taxon>Vertebrata</taxon>
        <taxon>Euteleostomi</taxon>
        <taxon>Actinopterygii</taxon>
        <taxon>Neopterygii</taxon>
        <taxon>Teleostei</taxon>
        <taxon>Neoteleostei</taxon>
        <taxon>Acanthomorphata</taxon>
        <taxon>Ovalentaria</taxon>
        <taxon>Cichlomorphae</taxon>
        <taxon>Cichliformes</taxon>
        <taxon>Cichlidae</taxon>
        <taxon>African cichlids</taxon>
        <taxon>Pseudocrenilabrinae</taxon>
        <taxon>Haplochromini</taxon>
        <taxon>Astatotilapia</taxon>
    </lineage>
</organism>
<evidence type="ECO:0000313" key="9">
    <source>
        <dbReference type="Ensembl" id="ENSACLP00000051021.1"/>
    </source>
</evidence>
<keyword evidence="6" id="KW-0206">Cytoskeleton</keyword>
<keyword evidence="3" id="KW-0963">Cytoplasm</keyword>
<accession>A0AAX7TA90</accession>
<dbReference type="PANTHER" id="PTHR12442:SF37">
    <property type="entry name" value="CYTOPLASMIC DYNEIN 1 INTERMEDIATE CHAIN 2"/>
    <property type="match status" value="1"/>
</dbReference>
<evidence type="ECO:0000256" key="7">
    <source>
        <dbReference type="SAM" id="Coils"/>
    </source>
</evidence>
<dbReference type="GO" id="GO:0045503">
    <property type="term" value="F:dynein light chain binding"/>
    <property type="evidence" value="ECO:0007669"/>
    <property type="project" value="TreeGrafter"/>
</dbReference>
<comment type="similarity">
    <text evidence="2">Belongs to the dynein intermediate chain family.</text>
</comment>
<dbReference type="AlphaFoldDB" id="A0AAX7TA90"/>
<dbReference type="SUPFAM" id="SSF50978">
    <property type="entry name" value="WD40 repeat-like"/>
    <property type="match status" value="1"/>
</dbReference>
<dbReference type="InterPro" id="IPR036322">
    <property type="entry name" value="WD40_repeat_dom_sf"/>
</dbReference>
<evidence type="ECO:0000256" key="3">
    <source>
        <dbReference type="ARBA" id="ARBA00022490"/>
    </source>
</evidence>
<gene>
    <name evidence="9" type="primary">DYNC1I2</name>
</gene>
<dbReference type="FunFam" id="2.130.10.10:FF:000263">
    <property type="entry name" value="cytoplasmic dynein 1 intermediate chain 2 isoform X2"/>
    <property type="match status" value="1"/>
</dbReference>
<evidence type="ECO:0000313" key="10">
    <source>
        <dbReference type="Proteomes" id="UP000265100"/>
    </source>
</evidence>
<dbReference type="InterPro" id="IPR025956">
    <property type="entry name" value="DYNC1I1/DYNC1I2"/>
</dbReference>
<dbReference type="InterPro" id="IPR015943">
    <property type="entry name" value="WD40/YVTN_repeat-like_dom_sf"/>
</dbReference>
<reference evidence="9 10" key="1">
    <citation type="submission" date="2018-05" db="EMBL/GenBank/DDBJ databases">
        <authorList>
            <person name="Datahose"/>
        </authorList>
    </citation>
    <scope>NUCLEOTIDE SEQUENCE</scope>
</reference>
<keyword evidence="5" id="KW-0677">Repeat</keyword>
<protein>
    <recommendedName>
        <fullName evidence="11">Dynein, cytoplasmic 1, intermediate chain 2a</fullName>
    </recommendedName>
</protein>
<dbReference type="GO" id="GO:0005868">
    <property type="term" value="C:cytoplasmic dynein complex"/>
    <property type="evidence" value="ECO:0007669"/>
    <property type="project" value="InterPro"/>
</dbReference>
<reference evidence="9" key="4">
    <citation type="submission" date="2025-09" db="UniProtKB">
        <authorList>
            <consortium name="Ensembl"/>
        </authorList>
    </citation>
    <scope>IDENTIFICATION</scope>
</reference>
<dbReference type="GO" id="GO:0045504">
    <property type="term" value="F:dynein heavy chain binding"/>
    <property type="evidence" value="ECO:0007669"/>
    <property type="project" value="TreeGrafter"/>
</dbReference>
<sequence>MSDKSELKAELERKKQRLAQIREEKRRKEEERKKAELKEVVLPQDDSDLEKKRREAEALLQSVGITTDVTVVPPPISPTAKSAGTPSDAGSQDSDGAVGPRRVTPKLGMAKVTQVDFPPREIVSYTKETQTITQAKEEEEEEEESAPPQQVVETQAEKEDQKKEEEEAPPHELTEEEKLQILHSEEFADFFDHSTRIIERALSEHVDLFFDYSGRDLEEKEGEIQAGAKLSLNRQFVDERWSKHRVVTCLDWSPQYPELLVASYNNNEDAPHEPDGVALVWNMKYKKTTPEYVFHCQHPVYCVNVVGTQNAHNLISISTDGKMCSWSLDMLSQPQDSMELVFKQSKAVAVTSMSFPLGDVNNFVVGSEDGSVYMSCRHGSKAGISEMFEGHHGPITGLHCHTAAGPLDFSHLFVTSSFDWTVKLWSTKNNKPLYSFEDNSDYVYDVMWSPTHPALFACVDGVGHLDLWNLNNDTETRYSYLDFDLFNHIRSSLNRVRWAHSGKEIAVGDSDGQVLVYDVGEQIAVPRNDEWTRFVRTLAEINENRDDAEELAAQRLAA</sequence>
<feature type="region of interest" description="Disordered" evidence="8">
    <location>
        <begin position="62"/>
        <end position="174"/>
    </location>
</feature>
<feature type="compositionally biased region" description="Polar residues" evidence="8">
    <location>
        <begin position="79"/>
        <end position="94"/>
    </location>
</feature>
<keyword evidence="4" id="KW-0853">WD repeat</keyword>
<dbReference type="SMART" id="SM00320">
    <property type="entry name" value="WD40"/>
    <property type="match status" value="6"/>
</dbReference>
<evidence type="ECO:0008006" key="11">
    <source>
        <dbReference type="Google" id="ProtNLM"/>
    </source>
</evidence>
<dbReference type="InterPro" id="IPR050687">
    <property type="entry name" value="Dynein_IC"/>
</dbReference>
<dbReference type="Proteomes" id="UP000265100">
    <property type="component" value="Chromosome 16"/>
</dbReference>
<name>A0AAX7TA90_ASTCA</name>
<reference evidence="10" key="2">
    <citation type="submission" date="2023-03" db="EMBL/GenBank/DDBJ databases">
        <authorList>
            <consortium name="Wellcome Sanger Institute Data Sharing"/>
        </authorList>
    </citation>
    <scope>NUCLEOTIDE SEQUENCE [LARGE SCALE GENOMIC DNA]</scope>
</reference>
<evidence type="ECO:0000256" key="1">
    <source>
        <dbReference type="ARBA" id="ARBA00004245"/>
    </source>
</evidence>
<dbReference type="GeneTree" id="ENSGT00940000155442"/>
<evidence type="ECO:0000256" key="8">
    <source>
        <dbReference type="SAM" id="MobiDB-lite"/>
    </source>
</evidence>
<evidence type="ECO:0000256" key="6">
    <source>
        <dbReference type="ARBA" id="ARBA00023212"/>
    </source>
</evidence>